<dbReference type="EC" id="2.6.1.-" evidence="6"/>
<dbReference type="InterPro" id="IPR015424">
    <property type="entry name" value="PyrdxlP-dep_Trfase"/>
</dbReference>
<evidence type="ECO:0000313" key="8">
    <source>
        <dbReference type="EMBL" id="QED30329.1"/>
    </source>
</evidence>
<organism evidence="8 9">
    <name type="scientific">Microvenator marinus</name>
    <dbReference type="NCBI Taxonomy" id="2600177"/>
    <lineage>
        <taxon>Bacteria</taxon>
        <taxon>Deltaproteobacteria</taxon>
        <taxon>Bradymonadales</taxon>
        <taxon>Microvenatoraceae</taxon>
        <taxon>Microvenator</taxon>
    </lineage>
</organism>
<dbReference type="GO" id="GO:0008483">
    <property type="term" value="F:transaminase activity"/>
    <property type="evidence" value="ECO:0007669"/>
    <property type="project" value="UniProtKB-KW"/>
</dbReference>
<evidence type="ECO:0000256" key="2">
    <source>
        <dbReference type="ARBA" id="ARBA00007441"/>
    </source>
</evidence>
<comment type="similarity">
    <text evidence="2 6">Belongs to the class-I pyridoxal-phosphate-dependent aminotransferase family.</text>
</comment>
<accession>A0A5B8Y3R6</accession>
<dbReference type="InterPro" id="IPR015421">
    <property type="entry name" value="PyrdxlP-dep_Trfase_major"/>
</dbReference>
<dbReference type="GO" id="GO:0006520">
    <property type="term" value="P:amino acid metabolic process"/>
    <property type="evidence" value="ECO:0007669"/>
    <property type="project" value="InterPro"/>
</dbReference>
<dbReference type="InterPro" id="IPR004838">
    <property type="entry name" value="NHTrfase_class1_PyrdxlP-BS"/>
</dbReference>
<evidence type="ECO:0000256" key="5">
    <source>
        <dbReference type="ARBA" id="ARBA00022898"/>
    </source>
</evidence>
<name>A0A5B8Y3R6_9DELT</name>
<dbReference type="InterPro" id="IPR015422">
    <property type="entry name" value="PyrdxlP-dep_Trfase_small"/>
</dbReference>
<keyword evidence="4 6" id="KW-0808">Transferase</keyword>
<dbReference type="Gene3D" id="3.90.1150.10">
    <property type="entry name" value="Aspartate Aminotransferase, domain 1"/>
    <property type="match status" value="1"/>
</dbReference>
<dbReference type="EMBL" id="CP042467">
    <property type="protein sequence ID" value="QED30329.1"/>
    <property type="molecule type" value="Genomic_DNA"/>
</dbReference>
<feature type="domain" description="Aminotransferase class I/classII large" evidence="7">
    <location>
        <begin position="7"/>
        <end position="363"/>
    </location>
</feature>
<dbReference type="InterPro" id="IPR004839">
    <property type="entry name" value="Aminotransferase_I/II_large"/>
</dbReference>
<keyword evidence="5" id="KW-0663">Pyridoxal phosphate</keyword>
<proteinExistence type="inferred from homology"/>
<comment type="cofactor">
    <cofactor evidence="1 6">
        <name>pyridoxal 5'-phosphate</name>
        <dbReference type="ChEBI" id="CHEBI:597326"/>
    </cofactor>
</comment>
<dbReference type="SUPFAM" id="SSF53383">
    <property type="entry name" value="PLP-dependent transferases"/>
    <property type="match status" value="1"/>
</dbReference>
<dbReference type="Proteomes" id="UP000321595">
    <property type="component" value="Chromosome"/>
</dbReference>
<evidence type="ECO:0000256" key="6">
    <source>
        <dbReference type="RuleBase" id="RU000481"/>
    </source>
</evidence>
<keyword evidence="3 6" id="KW-0032">Aminotransferase</keyword>
<dbReference type="PROSITE" id="PS00105">
    <property type="entry name" value="AA_TRANSFER_CLASS_1"/>
    <property type="match status" value="1"/>
</dbReference>
<evidence type="ECO:0000256" key="3">
    <source>
        <dbReference type="ARBA" id="ARBA00022576"/>
    </source>
</evidence>
<dbReference type="CDD" id="cd00609">
    <property type="entry name" value="AAT_like"/>
    <property type="match status" value="1"/>
</dbReference>
<dbReference type="KEGG" id="bbae:FRD01_11650"/>
<dbReference type="PANTHER" id="PTHR46383:SF1">
    <property type="entry name" value="ASPARTATE AMINOTRANSFERASE"/>
    <property type="match status" value="1"/>
</dbReference>
<gene>
    <name evidence="8" type="ORF">FRD01_11650</name>
</gene>
<dbReference type="AlphaFoldDB" id="A0A5B8Y3R6"/>
<evidence type="ECO:0000256" key="4">
    <source>
        <dbReference type="ARBA" id="ARBA00022679"/>
    </source>
</evidence>
<dbReference type="InterPro" id="IPR050596">
    <property type="entry name" value="AspAT/PAT-like"/>
</dbReference>
<dbReference type="GO" id="GO:0030170">
    <property type="term" value="F:pyridoxal phosphate binding"/>
    <property type="evidence" value="ECO:0007669"/>
    <property type="project" value="InterPro"/>
</dbReference>
<dbReference type="PANTHER" id="PTHR46383">
    <property type="entry name" value="ASPARTATE AMINOTRANSFERASE"/>
    <property type="match status" value="1"/>
</dbReference>
<reference evidence="8 9" key="1">
    <citation type="submission" date="2019-08" db="EMBL/GenBank/DDBJ databases">
        <authorList>
            <person name="Liang Q."/>
        </authorList>
    </citation>
    <scope>NUCLEOTIDE SEQUENCE [LARGE SCALE GENOMIC DNA]</scope>
    <source>
        <strain evidence="8 9">V1718</strain>
    </source>
</reference>
<dbReference type="OrthoDB" id="9804474at2"/>
<keyword evidence="9" id="KW-1185">Reference proteome</keyword>
<evidence type="ECO:0000256" key="1">
    <source>
        <dbReference type="ARBA" id="ARBA00001933"/>
    </source>
</evidence>
<dbReference type="Gene3D" id="3.40.640.10">
    <property type="entry name" value="Type I PLP-dependent aspartate aminotransferase-like (Major domain)"/>
    <property type="match status" value="1"/>
</dbReference>
<dbReference type="Pfam" id="PF00155">
    <property type="entry name" value="Aminotran_1_2"/>
    <property type="match status" value="1"/>
</dbReference>
<evidence type="ECO:0000313" key="9">
    <source>
        <dbReference type="Proteomes" id="UP000321595"/>
    </source>
</evidence>
<protein>
    <recommendedName>
        <fullName evidence="6">Aminotransferase</fullName>
        <ecNumber evidence="6">2.6.1.-</ecNumber>
    </recommendedName>
</protein>
<evidence type="ECO:0000259" key="7">
    <source>
        <dbReference type="Pfam" id="PF00155"/>
    </source>
</evidence>
<sequence>MKAEGIDVISFSAGEPDFPTPMPVREGAKAALDAGKTGYIASDGLPALKEAIAKDYARRGREVSVSNVIVSTGGKQALFNAVFALFEPGDKVIIPAPYWVSYPAQVLLAGADPITPLAGIETDFKLTAAQLRDELKDPAIRGLILCSPSNPTGSVYSAAELKALGDVLKDFPDVTIFFDAIYDRLVFDEEISADFVQVNPELEDRTVTFNGFSKAYAMTGWRLGYSIAPAAVTKAMSKLQSQSTSNATTFAQFGALDALKLPDHVIAGMCDIFKRRRTLICDALNAIEGVSCPVPGGAFYVFPDFSSFCGEGKRFADDLALAAYLLDEAKVALVPGSAFGAPGHLRLSYATSDEIIKEGVDRIAKALA</sequence>